<name>A0A6M3LA24_9ZZZZ</name>
<dbReference type="AlphaFoldDB" id="A0A6M3LA24"/>
<dbReference type="Gene3D" id="3.40.50.300">
    <property type="entry name" value="P-loop containing nucleotide triphosphate hydrolases"/>
    <property type="match status" value="1"/>
</dbReference>
<evidence type="ECO:0000256" key="1">
    <source>
        <dbReference type="ARBA" id="ARBA00022612"/>
    </source>
</evidence>
<evidence type="ECO:0000313" key="5">
    <source>
        <dbReference type="EMBL" id="QJA90141.1"/>
    </source>
</evidence>
<sequence length="793" mass="92409">MTQDELQREIIIQFLETFTKVKGGEFKLYDYQKKFIRDLSTFRIVNKARQLGFSLIMAGEGLVEALMDEEAVILFLSTSENAAKRVLDYCRQIYHSIPSGVRPKTFKNSQTEIQFLGKGRKPAGQLVSLPNNPSTARGFNATRVYVDEAAHFKEEDKIFRAIQPSISRGGKMTVSSTPLGRGNTFYDIWANNKEYSKHLIPYTACPDETYQKRIGDMRKTMDELSFSQEYNCEFREDAYAYFPEKILAPCIDNELGQYFQIKRQGVVHMGIDWAKREDSTAVVVVENLDKDNLCIVRRIEFYKRMPYEKQLSHVYEICRELEVEKIFCDQTGVGEKLYEDLVNNSGVLVEGINFTVSTKELLITKLRQLFESESIRIPRHKELITQLRSLERTYTEQGNVRFRHVSNEHDDAVWCYDYKTKILTDDGWKYFKNLKLSDNIAQLKNDELIFDKPKKIVSFNYNGDMIHFKNNGIDILVTPEHSCYVAISKGANQYRNHKLLKAEGLIGKHLRLKKNVKWNKKIEKKSEYYIRVPKAKNCDNREIKIKINDFMELLGYYLSEGYIDKNRTKVMIAQKKGTYKYEIIKKCLSKIYNFKEIKDGFVIYSKRIAKLFSRRLAYEKYIPKKYKNYPTKQLKILLNAMMLGDGSRNMYYSSSKKLAEDFSEIALKCGYGVNILKDDRIGRQALHGKTNYISYIVSMVTKKNNPRLNHHSKDQIQKIKYSGKVYCCESNTGIIMTMRNGFSAWCGNSLSLATSDFKNKGRDFVFKLGSERESIKMYDKDENENMAKIRKLF</sequence>
<protein>
    <submittedName>
        <fullName evidence="5">Putative terminase</fullName>
    </submittedName>
</protein>
<dbReference type="SUPFAM" id="SSF51294">
    <property type="entry name" value="Hedgehog/intein (Hint) domain"/>
    <property type="match status" value="1"/>
</dbReference>
<evidence type="ECO:0000256" key="3">
    <source>
        <dbReference type="ARBA" id="ARBA00023000"/>
    </source>
</evidence>
<proteinExistence type="predicted"/>
<dbReference type="GO" id="GO:0004519">
    <property type="term" value="F:endonuclease activity"/>
    <property type="evidence" value="ECO:0007669"/>
    <property type="project" value="InterPro"/>
</dbReference>
<dbReference type="InterPro" id="IPR035421">
    <property type="entry name" value="Terminase_6C"/>
</dbReference>
<keyword evidence="2" id="KW-0068">Autocatalytic cleavage</keyword>
<keyword evidence="1" id="KW-1188">Viral release from host cell</keyword>
<dbReference type="InterPro" id="IPR036844">
    <property type="entry name" value="Hint_dom_sf"/>
</dbReference>
<feature type="domain" description="DOD-type homing endonuclease" evidence="4">
    <location>
        <begin position="553"/>
        <end position="671"/>
    </location>
</feature>
<dbReference type="Pfam" id="PF17289">
    <property type="entry name" value="Terminase_6C"/>
    <property type="match status" value="1"/>
</dbReference>
<dbReference type="Gene3D" id="3.30.420.240">
    <property type="match status" value="1"/>
</dbReference>
<dbReference type="EMBL" id="MT142893">
    <property type="protein sequence ID" value="QJA90141.1"/>
    <property type="molecule type" value="Genomic_DNA"/>
</dbReference>
<dbReference type="InterPro" id="IPR027417">
    <property type="entry name" value="P-loop_NTPase"/>
</dbReference>
<organism evidence="5">
    <name type="scientific">viral metagenome</name>
    <dbReference type="NCBI Taxonomy" id="1070528"/>
    <lineage>
        <taxon>unclassified sequences</taxon>
        <taxon>metagenomes</taxon>
        <taxon>organismal metagenomes</taxon>
    </lineage>
</organism>
<dbReference type="PROSITE" id="PS50817">
    <property type="entry name" value="INTEIN_N_TER"/>
    <property type="match status" value="1"/>
</dbReference>
<accession>A0A6M3LA24</accession>
<dbReference type="PROSITE" id="PS50819">
    <property type="entry name" value="INTEIN_ENDONUCLEASE"/>
    <property type="match status" value="1"/>
</dbReference>
<dbReference type="Gene3D" id="3.10.28.10">
    <property type="entry name" value="Homing endonucleases"/>
    <property type="match status" value="1"/>
</dbReference>
<dbReference type="Pfam" id="PF03237">
    <property type="entry name" value="Terminase_6N"/>
    <property type="match status" value="1"/>
</dbReference>
<evidence type="ECO:0000259" key="4">
    <source>
        <dbReference type="PROSITE" id="PS50819"/>
    </source>
</evidence>
<gene>
    <name evidence="5" type="ORF">MM415B02435_0011</name>
</gene>
<evidence type="ECO:0000256" key="2">
    <source>
        <dbReference type="ARBA" id="ARBA00022813"/>
    </source>
</evidence>
<dbReference type="InterPro" id="IPR004042">
    <property type="entry name" value="Intein_endonuc_central"/>
</dbReference>
<reference evidence="5" key="1">
    <citation type="submission" date="2020-03" db="EMBL/GenBank/DDBJ databases">
        <title>The deep terrestrial virosphere.</title>
        <authorList>
            <person name="Holmfeldt K."/>
            <person name="Nilsson E."/>
            <person name="Simone D."/>
            <person name="Lopez-Fernandez M."/>
            <person name="Wu X."/>
            <person name="de Brujin I."/>
            <person name="Lundin D."/>
            <person name="Andersson A."/>
            <person name="Bertilsson S."/>
            <person name="Dopson M."/>
        </authorList>
    </citation>
    <scope>NUCLEOTIDE SEQUENCE</scope>
    <source>
        <strain evidence="5">MM415B02435</strain>
    </source>
</reference>
<dbReference type="InterPro" id="IPR006141">
    <property type="entry name" value="Intein_N"/>
</dbReference>
<dbReference type="InterPro" id="IPR027434">
    <property type="entry name" value="Homing_endonucl"/>
</dbReference>
<dbReference type="GO" id="GO:0016539">
    <property type="term" value="P:intein-mediated protein splicing"/>
    <property type="evidence" value="ECO:0007669"/>
    <property type="project" value="InterPro"/>
</dbReference>
<keyword evidence="3" id="KW-0651">Protein splicing</keyword>